<dbReference type="AlphaFoldDB" id="C4VAI1"/>
<evidence type="ECO:0000256" key="1">
    <source>
        <dbReference type="ARBA" id="ARBA00001936"/>
    </source>
</evidence>
<keyword evidence="6" id="KW-0378">Hydrolase</keyword>
<dbReference type="Pfam" id="PF00293">
    <property type="entry name" value="NUDIX"/>
    <property type="match status" value="1"/>
</dbReference>
<dbReference type="PANTHER" id="PTHR23114:SF17">
    <property type="entry name" value="M7GPPPN-MRNA HYDROLASE"/>
    <property type="match status" value="1"/>
</dbReference>
<reference evidence="10" key="1">
    <citation type="journal article" date="2009" name="PLoS Pathog.">
        <title>Genomic analyses of the microsporidian Nosema ceranae, an emergent pathogen of honey bees.</title>
        <authorList>
            <person name="Cornman R.S."/>
            <person name="Chen Y.P."/>
            <person name="Schatz M.C."/>
            <person name="Street C."/>
            <person name="Zhao Y."/>
            <person name="Desany B."/>
            <person name="Egholm M."/>
            <person name="Hutchison S."/>
            <person name="Pettis J.S."/>
            <person name="Lipkin W.I."/>
            <person name="Evans J.D."/>
        </authorList>
    </citation>
    <scope>NUCLEOTIDE SEQUENCE [LARGE SCALE GENOMIC DNA]</scope>
    <source>
        <strain evidence="10">BRL01</strain>
    </source>
</reference>
<accession>C4VAI1</accession>
<dbReference type="InterPro" id="IPR036189">
    <property type="entry name" value="DCP2_BoxA_sf"/>
</dbReference>
<name>C4VAI1_VAIC1</name>
<keyword evidence="4" id="KW-0963">Cytoplasm</keyword>
<evidence type="ECO:0000256" key="6">
    <source>
        <dbReference type="ARBA" id="ARBA00022801"/>
    </source>
</evidence>
<dbReference type="STRING" id="578460.C4VAI1"/>
<sequence length="274" mass="32103">MSLKNIKSSKTPQKIKKKNNHKVIKNEKDTNNSTLYTISMFLLDEISVRFLVNIDLYDLQKVERLFFILEEAHWFYIDNYNEPSTSFYDFCLQILNHNKINIDINLGLQIFKSYKQSIKVYGCIIFSPKLDSILVVQENGKNGSFGFPKGKKSKDEDGIECAIREVKEEIGYDVSNKIVKGLSVKLFEKMNFYFVFNVKKSNKFVCNLKNEIANIIWLPISKLEHNTLGKRFSIITKSFVVWKKIYIAIVDNKFKFDKCKFNQIIEEKLKLNVI</sequence>
<dbReference type="OrthoDB" id="18996at2759"/>
<dbReference type="Gene3D" id="3.90.79.10">
    <property type="entry name" value="Nucleoside Triphosphate Pyrophosphohydrolase"/>
    <property type="match status" value="1"/>
</dbReference>
<dbReference type="SUPFAM" id="SSF140586">
    <property type="entry name" value="Dcp2 domain-like"/>
    <property type="match status" value="1"/>
</dbReference>
<comment type="subcellular location">
    <subcellularLocation>
        <location evidence="2">Cytoplasm</location>
    </subcellularLocation>
</comment>
<comment type="similarity">
    <text evidence="3">Belongs to the Nudix hydrolase family. DCP2 subfamily.</text>
</comment>
<evidence type="ECO:0000256" key="5">
    <source>
        <dbReference type="ARBA" id="ARBA00022723"/>
    </source>
</evidence>
<keyword evidence="7" id="KW-0694">RNA-binding</keyword>
<dbReference type="GO" id="GO:0016787">
    <property type="term" value="F:hydrolase activity"/>
    <property type="evidence" value="ECO:0007669"/>
    <property type="project" value="UniProtKB-KW"/>
</dbReference>
<evidence type="ECO:0000259" key="8">
    <source>
        <dbReference type="PROSITE" id="PS51462"/>
    </source>
</evidence>
<dbReference type="EMBL" id="ACOL01000220">
    <property type="protein sequence ID" value="EEQ81772.1"/>
    <property type="molecule type" value="Genomic_DNA"/>
</dbReference>
<dbReference type="SUPFAM" id="SSF55811">
    <property type="entry name" value="Nudix"/>
    <property type="match status" value="1"/>
</dbReference>
<dbReference type="OMA" id="LKSICVW"/>
<dbReference type="InterPro" id="IPR020084">
    <property type="entry name" value="NUDIX_hydrolase_CS"/>
</dbReference>
<protein>
    <recommendedName>
        <fullName evidence="8">Nudix hydrolase domain-containing protein</fullName>
    </recommendedName>
</protein>
<dbReference type="Gene3D" id="1.10.10.1050">
    <property type="entry name" value="Dcp2, box A domain"/>
    <property type="match status" value="1"/>
</dbReference>
<evidence type="ECO:0000256" key="2">
    <source>
        <dbReference type="ARBA" id="ARBA00004496"/>
    </source>
</evidence>
<dbReference type="InterPro" id="IPR000086">
    <property type="entry name" value="NUDIX_hydrolase_dom"/>
</dbReference>
<dbReference type="Proteomes" id="UP000009082">
    <property type="component" value="Unassembled WGS sequence"/>
</dbReference>
<dbReference type="GO" id="GO:0000932">
    <property type="term" value="C:P-body"/>
    <property type="evidence" value="ECO:0007669"/>
    <property type="project" value="TreeGrafter"/>
</dbReference>
<dbReference type="SMART" id="SM01125">
    <property type="entry name" value="DCP2"/>
    <property type="match status" value="1"/>
</dbReference>
<evidence type="ECO:0000313" key="9">
    <source>
        <dbReference type="EMBL" id="EEQ81772.1"/>
    </source>
</evidence>
<dbReference type="GO" id="GO:0003723">
    <property type="term" value="F:RNA binding"/>
    <property type="evidence" value="ECO:0007669"/>
    <property type="project" value="UniProtKB-KW"/>
</dbReference>
<proteinExistence type="inferred from homology"/>
<organism evidence="10">
    <name type="scientific">Vairimorpha ceranae (strain BRL01)</name>
    <name type="common">Microsporidian parasite</name>
    <name type="synonym">Nosema ceranae</name>
    <dbReference type="NCBI Taxonomy" id="578460"/>
    <lineage>
        <taxon>Eukaryota</taxon>
        <taxon>Fungi</taxon>
        <taxon>Fungi incertae sedis</taxon>
        <taxon>Microsporidia</taxon>
        <taxon>Nosematidae</taxon>
        <taxon>Vairimorpha</taxon>
    </lineage>
</organism>
<dbReference type="PROSITE" id="PS51462">
    <property type="entry name" value="NUDIX"/>
    <property type="match status" value="1"/>
</dbReference>
<evidence type="ECO:0000256" key="7">
    <source>
        <dbReference type="ARBA" id="ARBA00022884"/>
    </source>
</evidence>
<dbReference type="GO" id="GO:0000290">
    <property type="term" value="P:deadenylation-dependent decapping of nuclear-transcribed mRNA"/>
    <property type="evidence" value="ECO:0007669"/>
    <property type="project" value="TreeGrafter"/>
</dbReference>
<keyword evidence="5" id="KW-0479">Metal-binding</keyword>
<dbReference type="InterPro" id="IPR015797">
    <property type="entry name" value="NUDIX_hydrolase-like_dom_sf"/>
</dbReference>
<evidence type="ECO:0000313" key="10">
    <source>
        <dbReference type="Proteomes" id="UP000009082"/>
    </source>
</evidence>
<dbReference type="VEuPathDB" id="MicrosporidiaDB:NCER_101656"/>
<dbReference type="PROSITE" id="PS00893">
    <property type="entry name" value="NUDIX_BOX"/>
    <property type="match status" value="1"/>
</dbReference>
<dbReference type="InParanoid" id="C4VAI1"/>
<evidence type="ECO:0000256" key="4">
    <source>
        <dbReference type="ARBA" id="ARBA00022490"/>
    </source>
</evidence>
<evidence type="ECO:0000256" key="3">
    <source>
        <dbReference type="ARBA" id="ARBA00005279"/>
    </source>
</evidence>
<dbReference type="GO" id="GO:0030145">
    <property type="term" value="F:manganese ion binding"/>
    <property type="evidence" value="ECO:0007669"/>
    <property type="project" value="InterPro"/>
</dbReference>
<dbReference type="KEGG" id="nce:NCER_101656"/>
<feature type="domain" description="Nudix hydrolase" evidence="8">
    <location>
        <begin position="116"/>
        <end position="245"/>
    </location>
</feature>
<comment type="cofactor">
    <cofactor evidence="1">
        <name>Mn(2+)</name>
        <dbReference type="ChEBI" id="CHEBI:29035"/>
    </cofactor>
</comment>
<dbReference type="PANTHER" id="PTHR23114">
    <property type="entry name" value="M7GPPPN-MRNA HYDROLASE"/>
    <property type="match status" value="1"/>
</dbReference>
<dbReference type="Pfam" id="PF05026">
    <property type="entry name" value="DCP2"/>
    <property type="match status" value="1"/>
</dbReference>
<gene>
    <name evidence="9" type="ORF">NCER_101656</name>
</gene>
<dbReference type="InterPro" id="IPR007722">
    <property type="entry name" value="DCP2_BoxA"/>
</dbReference>
<dbReference type="HOGENOM" id="CLU_008108_5_0_1"/>